<dbReference type="InterPro" id="IPR008551">
    <property type="entry name" value="TANGO2"/>
</dbReference>
<protein>
    <submittedName>
        <fullName evidence="1">NRDE family protein</fullName>
    </submittedName>
</protein>
<dbReference type="RefSeq" id="WP_136842626.1">
    <property type="nucleotide sequence ID" value="NZ_SUPL01000003.1"/>
</dbReference>
<dbReference type="PANTHER" id="PTHR17985:SF8">
    <property type="entry name" value="TRANSPORT AND GOLGI ORGANIZATION PROTEIN 2 HOMOLOG"/>
    <property type="match status" value="1"/>
</dbReference>
<keyword evidence="2" id="KW-1185">Reference proteome</keyword>
<sequence>MCTVTLIPKGLNDFVLTSNRDEAPNRTTLPPKFYQVNKIKLLYPKDEVAGGSWIGLSNKQRVLCVLNGGFKAHERKASYRLSRGIVLKDLLVADNLNKAIEDYNLEDIEPFTLVIVEWNSKMEFKELVWDGTTKHFSNLPLEPKIWSSSSLYNAEMKQERLQWFDDFKEKDDFSLNSIMKFHKTAGNENEDFGVIMDRFFVKTTSITQIIKTNNDINMSFENLQTKSFSEQLFKF</sequence>
<proteinExistence type="predicted"/>
<dbReference type="Proteomes" id="UP000307657">
    <property type="component" value="Unassembled WGS sequence"/>
</dbReference>
<dbReference type="AlphaFoldDB" id="A0A4U0F1I5"/>
<dbReference type="OrthoDB" id="4380123at2"/>
<name>A0A4U0F1I5_9FLAO</name>
<evidence type="ECO:0000313" key="1">
    <source>
        <dbReference type="EMBL" id="TJY36472.1"/>
    </source>
</evidence>
<dbReference type="Pfam" id="PF05742">
    <property type="entry name" value="TANGO2"/>
    <property type="match status" value="1"/>
</dbReference>
<reference evidence="1 2" key="1">
    <citation type="submission" date="2019-04" db="EMBL/GenBank/DDBJ databases">
        <title>Lacinutrix sp. nov., isolated from marine water.</title>
        <authorList>
            <person name="Kim W."/>
        </authorList>
    </citation>
    <scope>NUCLEOTIDE SEQUENCE [LARGE SCALE GENOMIC DNA]</scope>
    <source>
        <strain evidence="1 2">CAU 1491</strain>
    </source>
</reference>
<dbReference type="PANTHER" id="PTHR17985">
    <property type="entry name" value="SER/THR-RICH PROTEIN T10 IN DGCR REGION"/>
    <property type="match status" value="1"/>
</dbReference>
<dbReference type="EMBL" id="SUPL01000003">
    <property type="protein sequence ID" value="TJY36472.1"/>
    <property type="molecule type" value="Genomic_DNA"/>
</dbReference>
<accession>A0A4U0F1I5</accession>
<comment type="caution">
    <text evidence="1">The sequence shown here is derived from an EMBL/GenBank/DDBJ whole genome shotgun (WGS) entry which is preliminary data.</text>
</comment>
<evidence type="ECO:0000313" key="2">
    <source>
        <dbReference type="Proteomes" id="UP000307657"/>
    </source>
</evidence>
<gene>
    <name evidence="1" type="ORF">E5167_07365</name>
</gene>
<organism evidence="1 2">
    <name type="scientific">Pontimicrobium aquaticum</name>
    <dbReference type="NCBI Taxonomy" id="2565367"/>
    <lineage>
        <taxon>Bacteria</taxon>
        <taxon>Pseudomonadati</taxon>
        <taxon>Bacteroidota</taxon>
        <taxon>Flavobacteriia</taxon>
        <taxon>Flavobacteriales</taxon>
        <taxon>Flavobacteriaceae</taxon>
        <taxon>Pontimicrobium</taxon>
    </lineage>
</organism>